<name>A0A2H9T4E9_9ZZZZ</name>
<dbReference type="Pfam" id="PF01527">
    <property type="entry name" value="HTH_Tnp_1"/>
    <property type="match status" value="1"/>
</dbReference>
<dbReference type="GO" id="GO:0004803">
    <property type="term" value="F:transposase activity"/>
    <property type="evidence" value="ECO:0007669"/>
    <property type="project" value="InterPro"/>
</dbReference>
<sequence>MMKKSRYSETRIVRILKEVEAGRLVKKVCHGQDYESSCPTRTSSR</sequence>
<dbReference type="InterPro" id="IPR002514">
    <property type="entry name" value="Transposase_8"/>
</dbReference>
<comment type="caution">
    <text evidence="1">The sequence shown here is derived from an EMBL/GenBank/DDBJ whole genome shotgun (WGS) entry which is preliminary data.</text>
</comment>
<protein>
    <recommendedName>
        <fullName evidence="2">Transposase</fullName>
    </recommendedName>
</protein>
<accession>A0A2H9T4E9</accession>
<evidence type="ECO:0008006" key="2">
    <source>
        <dbReference type="Google" id="ProtNLM"/>
    </source>
</evidence>
<dbReference type="GO" id="GO:0006313">
    <property type="term" value="P:DNA transposition"/>
    <property type="evidence" value="ECO:0007669"/>
    <property type="project" value="InterPro"/>
</dbReference>
<dbReference type="AlphaFoldDB" id="A0A2H9T4E9"/>
<gene>
    <name evidence="1" type="ORF">CI610_02971</name>
</gene>
<evidence type="ECO:0000313" key="1">
    <source>
        <dbReference type="EMBL" id="PJE78096.1"/>
    </source>
</evidence>
<organism evidence="1">
    <name type="scientific">invertebrate metagenome</name>
    <dbReference type="NCBI Taxonomy" id="1711999"/>
    <lineage>
        <taxon>unclassified sequences</taxon>
        <taxon>metagenomes</taxon>
        <taxon>organismal metagenomes</taxon>
    </lineage>
</organism>
<proteinExistence type="predicted"/>
<reference evidence="1" key="1">
    <citation type="journal article" date="2017" name="Appl. Environ. Microbiol.">
        <title>Molecular characterization of an Endozoicomonas-like organism causing infection in king scallop Pecten maximus L.</title>
        <authorList>
            <person name="Cano I."/>
            <person name="van Aerle R."/>
            <person name="Ross S."/>
            <person name="Verner-Jeffreys D.W."/>
            <person name="Paley R.K."/>
            <person name="Rimmer G."/>
            <person name="Ryder D."/>
            <person name="Hooper P."/>
            <person name="Stone D."/>
            <person name="Feist S.W."/>
        </authorList>
    </citation>
    <scope>NUCLEOTIDE SEQUENCE</scope>
</reference>
<dbReference type="EMBL" id="NSIT01000265">
    <property type="protein sequence ID" value="PJE78096.1"/>
    <property type="molecule type" value="Genomic_DNA"/>
</dbReference>
<dbReference type="GO" id="GO:0003677">
    <property type="term" value="F:DNA binding"/>
    <property type="evidence" value="ECO:0007669"/>
    <property type="project" value="InterPro"/>
</dbReference>